<dbReference type="RefSeq" id="WP_386158293.1">
    <property type="nucleotide sequence ID" value="NZ_JBHMBS010000008.1"/>
</dbReference>
<sequence>MHQDAMRPKLPDGQQIAFDMLLNTWMNLSEATVIRIAAPLGRGKTHIVQVFYEYLAENHQISGGFYASKASEYEELASWRKSRKNLSASLPNWEASPDWVWLSVRALPMAVSDLLGDLKETVAGLLEYLTTEGLESAKAVRLKSVLPDQFTGIAGRAAADLLLDQIPFGSTTKTSLRAIIETYSAMRGRGAPLKEFAEFLESDTSYAYIVLMSLLGQLRNPQIGPAILPSIIVIENAEQLEPTALRSLHELLACDPDVLLAERNTLSRSIYRQLKQHGIPPRLPLLLVLMETTNSGDESVLAPNQERTERFKATTSPLRPWLEHCRQTGIPVKEIDSTMLRLMVKDEATDIASKLLPDGLGERHASMIADRATDPFMGGVNAALLISHCAKVSVLSSPEATLTSAWANQHLPLFLSLETEQRFEALSEEERKVIGAAALAGIGFAESTVNSLLPGLDIHRILTQMEKSGYLHSWGEDGLYCFDDNMLHEYAEKTVLSDPHLCRKALDVTEAPKIRDLAEACFAGITYSKAWVYDSLRGSLWRYVEIATGANLGRQWETHRDVWLAALTLTADRDLVFAALEEDADKKQRIDLLFQHRESDPEGDESELLWMILVRWHVHRLTPGPMTPLSLRSAISYGQDLKDNTRTLTSAHRIAARIAGRVLRASILKRGQIGELGIRLVTRLGPYARLMTGEERLLVAQSLLRAGPFSATATHLCCFEYASLLNKAELLALKRQLAWWATMPEPLVRLRSLLALSHIEGNAFGVDLLPQLEDFLMHGEKDDMFRDFDNITGITFGHDPLGYPWWGLRVLLCQEILRLTESSLKERPLLRNAVKEALREEAERHPSAVGLLIENFSSELPEDQIEDLKELAAHWKKTRLLGHSEQAGILPLKRVGKSRSNVTNRSKKKKKRR</sequence>
<accession>A0ABV5TEU6</accession>
<feature type="region of interest" description="Disordered" evidence="1">
    <location>
        <begin position="891"/>
        <end position="913"/>
    </location>
</feature>
<organism evidence="2 3">
    <name type="scientific">Streptosporangium vulgare</name>
    <dbReference type="NCBI Taxonomy" id="46190"/>
    <lineage>
        <taxon>Bacteria</taxon>
        <taxon>Bacillati</taxon>
        <taxon>Actinomycetota</taxon>
        <taxon>Actinomycetes</taxon>
        <taxon>Streptosporangiales</taxon>
        <taxon>Streptosporangiaceae</taxon>
        <taxon>Streptosporangium</taxon>
    </lineage>
</organism>
<evidence type="ECO:0000313" key="3">
    <source>
        <dbReference type="Proteomes" id="UP001589610"/>
    </source>
</evidence>
<name>A0ABV5TEU6_9ACTN</name>
<gene>
    <name evidence="2" type="ORF">ACFFRH_19335</name>
</gene>
<evidence type="ECO:0008006" key="4">
    <source>
        <dbReference type="Google" id="ProtNLM"/>
    </source>
</evidence>
<evidence type="ECO:0000313" key="2">
    <source>
        <dbReference type="EMBL" id="MFB9677639.1"/>
    </source>
</evidence>
<dbReference type="EMBL" id="JBHMBS010000008">
    <property type="protein sequence ID" value="MFB9677639.1"/>
    <property type="molecule type" value="Genomic_DNA"/>
</dbReference>
<protein>
    <recommendedName>
        <fullName evidence="4">ATP-binding protein</fullName>
    </recommendedName>
</protein>
<evidence type="ECO:0000256" key="1">
    <source>
        <dbReference type="SAM" id="MobiDB-lite"/>
    </source>
</evidence>
<comment type="caution">
    <text evidence="2">The sequence shown here is derived from an EMBL/GenBank/DDBJ whole genome shotgun (WGS) entry which is preliminary data.</text>
</comment>
<keyword evidence="3" id="KW-1185">Reference proteome</keyword>
<proteinExistence type="predicted"/>
<reference evidence="2 3" key="1">
    <citation type="submission" date="2024-09" db="EMBL/GenBank/DDBJ databases">
        <authorList>
            <person name="Sun Q."/>
            <person name="Mori K."/>
        </authorList>
    </citation>
    <scope>NUCLEOTIDE SEQUENCE [LARGE SCALE GENOMIC DNA]</scope>
    <source>
        <strain evidence="2 3">JCM 3028</strain>
    </source>
</reference>
<dbReference type="Proteomes" id="UP001589610">
    <property type="component" value="Unassembled WGS sequence"/>
</dbReference>